<protein>
    <submittedName>
        <fullName evidence="5">Transferase</fullName>
    </submittedName>
</protein>
<dbReference type="EMBL" id="FCOC02000010">
    <property type="protein sequence ID" value="SAL35338.1"/>
    <property type="molecule type" value="Genomic_DNA"/>
</dbReference>
<evidence type="ECO:0000256" key="3">
    <source>
        <dbReference type="ARBA" id="ARBA00022679"/>
    </source>
</evidence>
<dbReference type="Gene3D" id="3.90.550.10">
    <property type="entry name" value="Spore Coat Polysaccharide Biosynthesis Protein SpsA, Chain A"/>
    <property type="match status" value="1"/>
</dbReference>
<dbReference type="PANTHER" id="PTHR43179:SF12">
    <property type="entry name" value="GALACTOFURANOSYLTRANSFERASE GLFT2"/>
    <property type="match status" value="1"/>
</dbReference>
<evidence type="ECO:0000256" key="2">
    <source>
        <dbReference type="ARBA" id="ARBA00022676"/>
    </source>
</evidence>
<gene>
    <name evidence="5" type="ORF">AWB64_03496</name>
</gene>
<evidence type="ECO:0000313" key="6">
    <source>
        <dbReference type="Proteomes" id="UP000054893"/>
    </source>
</evidence>
<dbReference type="InterPro" id="IPR001173">
    <property type="entry name" value="Glyco_trans_2-like"/>
</dbReference>
<dbReference type="RefSeq" id="WP_060856637.1">
    <property type="nucleotide sequence ID" value="NZ_FCOC02000010.1"/>
</dbReference>
<dbReference type="SUPFAM" id="SSF53448">
    <property type="entry name" value="Nucleotide-diphospho-sugar transferases"/>
    <property type="match status" value="1"/>
</dbReference>
<accession>A0A158GTB0</accession>
<dbReference type="Pfam" id="PF00535">
    <property type="entry name" value="Glycos_transf_2"/>
    <property type="match status" value="1"/>
</dbReference>
<evidence type="ECO:0000313" key="5">
    <source>
        <dbReference type="EMBL" id="SAL35338.1"/>
    </source>
</evidence>
<proteinExistence type="inferred from homology"/>
<dbReference type="PANTHER" id="PTHR43179">
    <property type="entry name" value="RHAMNOSYLTRANSFERASE WBBL"/>
    <property type="match status" value="1"/>
</dbReference>
<name>A0A158GTB0_CABSO</name>
<comment type="similarity">
    <text evidence="1">Belongs to the glycosyltransferase 2 family.</text>
</comment>
<dbReference type="OrthoDB" id="9787979at2"/>
<sequence length="310" mass="34331">MKNDALRIDPDAAPQTAPGPRISVVVLTYNRCVQVLETLGRLCALPERPPVVVVDNGSSDGTAQRIAERFPHVTLVIAQKNPGAAGRNLGVASVITEYVAFCDDDTWWHAGSLPRAVELLDRTPRAGVLNARVLVDEAGETDDTCKLMARSPLDSTGLPGPSLIGYMAGACVFRTSLYRQIGGYEPRLFIGGEEELVSLDVLASGFAIVYAEELILYHHPSPLRDSGLRRRMLARNAAWVAWMRLSWREAWTATRFAFNVIRREGAFPRDAVTLVAALPWALSRRRRISADVSRMREEVWRAERDIAAER</sequence>
<dbReference type="Proteomes" id="UP000054893">
    <property type="component" value="Unassembled WGS sequence"/>
</dbReference>
<keyword evidence="3 5" id="KW-0808">Transferase</keyword>
<keyword evidence="2" id="KW-0328">Glycosyltransferase</keyword>
<reference evidence="5 6" key="1">
    <citation type="submission" date="2016-01" db="EMBL/GenBank/DDBJ databases">
        <authorList>
            <person name="Oliw E.H."/>
        </authorList>
    </citation>
    <scope>NUCLEOTIDE SEQUENCE [LARGE SCALE GENOMIC DNA]</scope>
    <source>
        <strain evidence="5">LMG 22029</strain>
    </source>
</reference>
<dbReference type="GO" id="GO:0016757">
    <property type="term" value="F:glycosyltransferase activity"/>
    <property type="evidence" value="ECO:0007669"/>
    <property type="project" value="UniProtKB-KW"/>
</dbReference>
<dbReference type="InterPro" id="IPR029044">
    <property type="entry name" value="Nucleotide-diphossugar_trans"/>
</dbReference>
<feature type="domain" description="Glycosyltransferase 2-like" evidence="4">
    <location>
        <begin position="23"/>
        <end position="147"/>
    </location>
</feature>
<organism evidence="5 6">
    <name type="scientific">Caballeronia sordidicola</name>
    <name type="common">Burkholderia sordidicola</name>
    <dbReference type="NCBI Taxonomy" id="196367"/>
    <lineage>
        <taxon>Bacteria</taxon>
        <taxon>Pseudomonadati</taxon>
        <taxon>Pseudomonadota</taxon>
        <taxon>Betaproteobacteria</taxon>
        <taxon>Burkholderiales</taxon>
        <taxon>Burkholderiaceae</taxon>
        <taxon>Caballeronia</taxon>
    </lineage>
</organism>
<evidence type="ECO:0000259" key="4">
    <source>
        <dbReference type="Pfam" id="PF00535"/>
    </source>
</evidence>
<evidence type="ECO:0000256" key="1">
    <source>
        <dbReference type="ARBA" id="ARBA00006739"/>
    </source>
</evidence>
<dbReference type="AlphaFoldDB" id="A0A158GTB0"/>